<gene>
    <name evidence="2" type="ORF">H9894_02590</name>
</gene>
<organism evidence="2 3">
    <name type="scientific">Candidatus Desulfovibrio intestinipullorum</name>
    <dbReference type="NCBI Taxonomy" id="2838536"/>
    <lineage>
        <taxon>Bacteria</taxon>
        <taxon>Pseudomonadati</taxon>
        <taxon>Thermodesulfobacteriota</taxon>
        <taxon>Desulfovibrionia</taxon>
        <taxon>Desulfovibrionales</taxon>
        <taxon>Desulfovibrionaceae</taxon>
        <taxon>Desulfovibrio</taxon>
    </lineage>
</organism>
<feature type="transmembrane region" description="Helical" evidence="1">
    <location>
        <begin position="12"/>
        <end position="38"/>
    </location>
</feature>
<name>A0A9D1PWS9_9BACT</name>
<feature type="transmembrane region" description="Helical" evidence="1">
    <location>
        <begin position="146"/>
        <end position="171"/>
    </location>
</feature>
<evidence type="ECO:0000313" key="3">
    <source>
        <dbReference type="Proteomes" id="UP000886752"/>
    </source>
</evidence>
<evidence type="ECO:0000313" key="2">
    <source>
        <dbReference type="EMBL" id="HIW00062.1"/>
    </source>
</evidence>
<dbReference type="EMBL" id="DXHV01000031">
    <property type="protein sequence ID" value="HIW00062.1"/>
    <property type="molecule type" value="Genomic_DNA"/>
</dbReference>
<reference evidence="2" key="1">
    <citation type="journal article" date="2021" name="PeerJ">
        <title>Extensive microbial diversity within the chicken gut microbiome revealed by metagenomics and culture.</title>
        <authorList>
            <person name="Gilroy R."/>
            <person name="Ravi A."/>
            <person name="Getino M."/>
            <person name="Pursley I."/>
            <person name="Horton D.L."/>
            <person name="Alikhan N.F."/>
            <person name="Baker D."/>
            <person name="Gharbi K."/>
            <person name="Hall N."/>
            <person name="Watson M."/>
            <person name="Adriaenssens E.M."/>
            <person name="Foster-Nyarko E."/>
            <person name="Jarju S."/>
            <person name="Secka A."/>
            <person name="Antonio M."/>
            <person name="Oren A."/>
            <person name="Chaudhuri R.R."/>
            <person name="La Ragione R."/>
            <person name="Hildebrand F."/>
            <person name="Pallen M.J."/>
        </authorList>
    </citation>
    <scope>NUCLEOTIDE SEQUENCE</scope>
    <source>
        <strain evidence="2">ChiHecec2B26-446</strain>
    </source>
</reference>
<keyword evidence="1" id="KW-0812">Transmembrane</keyword>
<keyword evidence="1" id="KW-0472">Membrane</keyword>
<dbReference type="Proteomes" id="UP000886752">
    <property type="component" value="Unassembled WGS sequence"/>
</dbReference>
<accession>A0A9D1PWS9</accession>
<dbReference type="AlphaFoldDB" id="A0A9D1PWS9"/>
<feature type="transmembrane region" description="Helical" evidence="1">
    <location>
        <begin position="105"/>
        <end position="126"/>
    </location>
</feature>
<feature type="transmembrane region" description="Helical" evidence="1">
    <location>
        <begin position="191"/>
        <end position="211"/>
    </location>
</feature>
<sequence length="334" mass="36290">MQTPFWLPIWQAAASLLSVATEVTVVLPVMVLLCLLLGRRRQREAMGRTGQLFLHIALVTAFFGAVDIAGHGFVSLQAIPASMDKLVPVPFDPFSLPWRATCTSLASWALGGLCLGICALFARPIFRTAAFSMDEDTLKAMDKKALAASAAALVAFACFFAAIILRNWPFLGLPEQMTQETVFQVLLKHSWRQSCAALMPAGGIAVFSLFLQLPGLSREQKQVERENRRQEVIPGTVPETLPLSDVESTAFRMCAAFALAGATFQLLDAGFLAFSSVAALGSGFTSALMRFGPFLVTAGSLACWAFIFVRPRRNMLFLALLPVLLILLRAVGRF</sequence>
<keyword evidence="1" id="KW-1133">Transmembrane helix</keyword>
<protein>
    <submittedName>
        <fullName evidence="2">Uncharacterized protein</fullName>
    </submittedName>
</protein>
<comment type="caution">
    <text evidence="2">The sequence shown here is derived from an EMBL/GenBank/DDBJ whole genome shotgun (WGS) entry which is preliminary data.</text>
</comment>
<feature type="transmembrane region" description="Helical" evidence="1">
    <location>
        <begin position="50"/>
        <end position="74"/>
    </location>
</feature>
<feature type="transmembrane region" description="Helical" evidence="1">
    <location>
        <begin position="257"/>
        <end position="281"/>
    </location>
</feature>
<reference evidence="2" key="2">
    <citation type="submission" date="2021-04" db="EMBL/GenBank/DDBJ databases">
        <authorList>
            <person name="Gilroy R."/>
        </authorList>
    </citation>
    <scope>NUCLEOTIDE SEQUENCE</scope>
    <source>
        <strain evidence="2">ChiHecec2B26-446</strain>
    </source>
</reference>
<feature type="transmembrane region" description="Helical" evidence="1">
    <location>
        <begin position="315"/>
        <end position="332"/>
    </location>
</feature>
<proteinExistence type="predicted"/>
<feature type="transmembrane region" description="Helical" evidence="1">
    <location>
        <begin position="287"/>
        <end position="308"/>
    </location>
</feature>
<evidence type="ECO:0000256" key="1">
    <source>
        <dbReference type="SAM" id="Phobius"/>
    </source>
</evidence>